<comment type="similarity">
    <text evidence="3 10">Belongs to the IPP transferase family.</text>
</comment>
<evidence type="ECO:0000313" key="12">
    <source>
        <dbReference type="Proteomes" id="UP000177208"/>
    </source>
</evidence>
<evidence type="ECO:0000256" key="1">
    <source>
        <dbReference type="ARBA" id="ARBA00001946"/>
    </source>
</evidence>
<keyword evidence="7 10" id="KW-0067">ATP-binding</keyword>
<comment type="caution">
    <text evidence="11">The sequence shown here is derived from an EMBL/GenBank/DDBJ whole genome shotgun (WGS) entry which is preliminary data.</text>
</comment>
<feature type="region of interest" description="Interaction with substrate tRNA" evidence="10">
    <location>
        <begin position="33"/>
        <end position="36"/>
    </location>
</feature>
<dbReference type="SUPFAM" id="SSF52540">
    <property type="entry name" value="P-loop containing nucleoside triphosphate hydrolases"/>
    <property type="match status" value="1"/>
</dbReference>
<dbReference type="EMBL" id="MFZG01000023">
    <property type="protein sequence ID" value="OGK16399.1"/>
    <property type="molecule type" value="Genomic_DNA"/>
</dbReference>
<dbReference type="Pfam" id="PF01715">
    <property type="entry name" value="IPPT"/>
    <property type="match status" value="1"/>
</dbReference>
<dbReference type="AlphaFoldDB" id="A0A1F7GBT9"/>
<accession>A0A1F7GBT9</accession>
<feature type="binding site" evidence="10">
    <location>
        <begin position="10"/>
        <end position="15"/>
    </location>
    <ligand>
        <name>substrate</name>
    </ligand>
</feature>
<keyword evidence="8 10" id="KW-0460">Magnesium</keyword>
<organism evidence="11 12">
    <name type="scientific">Candidatus Roizmanbacteria bacterium RIFCSPHIGHO2_01_FULL_39_12c</name>
    <dbReference type="NCBI Taxonomy" id="1802031"/>
    <lineage>
        <taxon>Bacteria</taxon>
        <taxon>Candidatus Roizmaniibacteriota</taxon>
    </lineage>
</organism>
<dbReference type="GO" id="GO:0005524">
    <property type="term" value="F:ATP binding"/>
    <property type="evidence" value="ECO:0007669"/>
    <property type="project" value="UniProtKB-UniRule"/>
</dbReference>
<evidence type="ECO:0000256" key="8">
    <source>
        <dbReference type="ARBA" id="ARBA00022842"/>
    </source>
</evidence>
<dbReference type="InterPro" id="IPR018022">
    <property type="entry name" value="IPT"/>
</dbReference>
<evidence type="ECO:0000256" key="4">
    <source>
        <dbReference type="ARBA" id="ARBA00022679"/>
    </source>
</evidence>
<dbReference type="HAMAP" id="MF_00185">
    <property type="entry name" value="IPP_trans"/>
    <property type="match status" value="1"/>
</dbReference>
<comment type="caution">
    <text evidence="10">Lacks conserved residue(s) required for the propagation of feature annotation.</text>
</comment>
<feature type="binding site" evidence="10">
    <location>
        <begin position="8"/>
        <end position="15"/>
    </location>
    <ligand>
        <name>ATP</name>
        <dbReference type="ChEBI" id="CHEBI:30616"/>
    </ligand>
</feature>
<name>A0A1F7GBT9_9BACT</name>
<dbReference type="EC" id="2.5.1.75" evidence="10"/>
<feature type="site" description="Interaction with substrate tRNA" evidence="10">
    <location>
        <position position="121"/>
    </location>
</feature>
<comment type="cofactor">
    <cofactor evidence="1 10">
        <name>Mg(2+)</name>
        <dbReference type="ChEBI" id="CHEBI:18420"/>
    </cofactor>
</comment>
<dbReference type="GO" id="GO:0006400">
    <property type="term" value="P:tRNA modification"/>
    <property type="evidence" value="ECO:0007669"/>
    <property type="project" value="TreeGrafter"/>
</dbReference>
<keyword evidence="6 10" id="KW-0547">Nucleotide-binding</keyword>
<dbReference type="Gene3D" id="3.40.50.300">
    <property type="entry name" value="P-loop containing nucleotide triphosphate hydrolases"/>
    <property type="match status" value="2"/>
</dbReference>
<comment type="function">
    <text evidence="2 10">Catalyzes the transfer of a dimethylallyl group onto the adenine at position 37 in tRNAs that read codons beginning with uridine, leading to the formation of N6-(dimethylallyl)adenosine (i(6)A).</text>
</comment>
<dbReference type="PANTHER" id="PTHR11088:SF60">
    <property type="entry name" value="TRNA DIMETHYLALLYLTRANSFERASE"/>
    <property type="match status" value="1"/>
</dbReference>
<dbReference type="PANTHER" id="PTHR11088">
    <property type="entry name" value="TRNA DIMETHYLALLYLTRANSFERASE"/>
    <property type="match status" value="1"/>
</dbReference>
<comment type="subunit">
    <text evidence="10">Monomer.</text>
</comment>
<keyword evidence="4 10" id="KW-0808">Transferase</keyword>
<proteinExistence type="inferred from homology"/>
<evidence type="ECO:0000256" key="10">
    <source>
        <dbReference type="HAMAP-Rule" id="MF_00185"/>
    </source>
</evidence>
<evidence type="ECO:0000256" key="9">
    <source>
        <dbReference type="ARBA" id="ARBA00049563"/>
    </source>
</evidence>
<feature type="site" description="Interaction with substrate tRNA" evidence="10">
    <location>
        <position position="98"/>
    </location>
</feature>
<dbReference type="Proteomes" id="UP000177208">
    <property type="component" value="Unassembled WGS sequence"/>
</dbReference>
<sequence>MKIIIITGQTATGKTSLAVKFARKFKGELVNCDSRQIYKYIDVITGKDKRLLKTRKIWLIDLIKPDQYFSSFDYKESALRVVKDILTRRKTPIIVGGTYLYLKHLLYGVETENIPPDRLLRRKLANKKVENLQEILRILDVPSLNRLSHSEINNPQRLIRKIEIIKFRAKRQHIEPPRFDIALQKPKNENIIILPDYLRLNSINFKIIGLKFKNNDDLKKAIEQRVEKRLEQGAIEEVKNLLTIGFKSTDPGLKTIGYQQLINFLEGRISKEEAIKQWITKEVQYAKRQYAFMKKDPHISWREV</sequence>
<gene>
    <name evidence="10" type="primary">miaA</name>
    <name evidence="11" type="ORF">A2774_03005</name>
</gene>
<evidence type="ECO:0000313" key="11">
    <source>
        <dbReference type="EMBL" id="OGK16399.1"/>
    </source>
</evidence>
<dbReference type="InterPro" id="IPR027417">
    <property type="entry name" value="P-loop_NTPase"/>
</dbReference>
<dbReference type="GO" id="GO:0052381">
    <property type="term" value="F:tRNA dimethylallyltransferase activity"/>
    <property type="evidence" value="ECO:0007669"/>
    <property type="project" value="UniProtKB-UniRule"/>
</dbReference>
<evidence type="ECO:0000256" key="2">
    <source>
        <dbReference type="ARBA" id="ARBA00003213"/>
    </source>
</evidence>
<comment type="catalytic activity">
    <reaction evidence="9 10">
        <text>adenosine(37) in tRNA + dimethylallyl diphosphate = N(6)-dimethylallyladenosine(37) in tRNA + diphosphate</text>
        <dbReference type="Rhea" id="RHEA:26482"/>
        <dbReference type="Rhea" id="RHEA-COMP:10162"/>
        <dbReference type="Rhea" id="RHEA-COMP:10375"/>
        <dbReference type="ChEBI" id="CHEBI:33019"/>
        <dbReference type="ChEBI" id="CHEBI:57623"/>
        <dbReference type="ChEBI" id="CHEBI:74411"/>
        <dbReference type="ChEBI" id="CHEBI:74415"/>
        <dbReference type="EC" id="2.5.1.75"/>
    </reaction>
</comment>
<keyword evidence="5 10" id="KW-0819">tRNA processing</keyword>
<protein>
    <recommendedName>
        <fullName evidence="10">tRNA dimethylallyltransferase</fullName>
        <ecNumber evidence="10">2.5.1.75</ecNumber>
    </recommendedName>
    <alternativeName>
        <fullName evidence="10">Dimethylallyl diphosphate:tRNA dimethylallyltransferase</fullName>
        <shortName evidence="10">DMAPP:tRNA dimethylallyltransferase</shortName>
        <shortName evidence="10">DMATase</shortName>
    </alternativeName>
    <alternativeName>
        <fullName evidence="10">Isopentenyl-diphosphate:tRNA isopentenyltransferase</fullName>
        <shortName evidence="10">IPP transferase</shortName>
        <shortName evidence="10">IPPT</shortName>
        <shortName evidence="10">IPTase</shortName>
    </alternativeName>
</protein>
<evidence type="ECO:0000256" key="5">
    <source>
        <dbReference type="ARBA" id="ARBA00022694"/>
    </source>
</evidence>
<dbReference type="InterPro" id="IPR039657">
    <property type="entry name" value="Dimethylallyltransferase"/>
</dbReference>
<feature type="region of interest" description="Interaction with substrate tRNA" evidence="10">
    <location>
        <begin position="156"/>
        <end position="160"/>
    </location>
</feature>
<evidence type="ECO:0000256" key="6">
    <source>
        <dbReference type="ARBA" id="ARBA00022741"/>
    </source>
</evidence>
<reference evidence="11 12" key="1">
    <citation type="journal article" date="2016" name="Nat. Commun.">
        <title>Thousands of microbial genomes shed light on interconnected biogeochemical processes in an aquifer system.</title>
        <authorList>
            <person name="Anantharaman K."/>
            <person name="Brown C.T."/>
            <person name="Hug L.A."/>
            <person name="Sharon I."/>
            <person name="Castelle C.J."/>
            <person name="Probst A.J."/>
            <person name="Thomas B.C."/>
            <person name="Singh A."/>
            <person name="Wilkins M.J."/>
            <person name="Karaoz U."/>
            <person name="Brodie E.L."/>
            <person name="Williams K.H."/>
            <person name="Hubbard S.S."/>
            <person name="Banfield J.F."/>
        </authorList>
    </citation>
    <scope>NUCLEOTIDE SEQUENCE [LARGE SCALE GENOMIC DNA]</scope>
</reference>
<evidence type="ECO:0000256" key="3">
    <source>
        <dbReference type="ARBA" id="ARBA00005842"/>
    </source>
</evidence>
<evidence type="ECO:0000256" key="7">
    <source>
        <dbReference type="ARBA" id="ARBA00022840"/>
    </source>
</evidence>